<evidence type="ECO:0000313" key="5">
    <source>
        <dbReference type="Proteomes" id="UP000002318"/>
    </source>
</evidence>
<dbReference type="AlphaFoldDB" id="E1R585"/>
<dbReference type="SUPFAM" id="SSF48403">
    <property type="entry name" value="Ankyrin repeat"/>
    <property type="match status" value="1"/>
</dbReference>
<accession>E1R585</accession>
<dbReference type="InterPro" id="IPR002110">
    <property type="entry name" value="Ankyrin_rpt"/>
</dbReference>
<evidence type="ECO:0000256" key="2">
    <source>
        <dbReference type="ARBA" id="ARBA00023043"/>
    </source>
</evidence>
<dbReference type="KEGG" id="ssm:Spirs_1493"/>
<dbReference type="InterPro" id="IPR050889">
    <property type="entry name" value="Dendritic_Spine_Reg/Scaffold"/>
</dbReference>
<evidence type="ECO:0000256" key="3">
    <source>
        <dbReference type="PROSITE-ProRule" id="PRU00023"/>
    </source>
</evidence>
<dbReference type="SMART" id="SM00248">
    <property type="entry name" value="ANK"/>
    <property type="match status" value="3"/>
</dbReference>
<dbReference type="InterPro" id="IPR036770">
    <property type="entry name" value="Ankyrin_rpt-contain_sf"/>
</dbReference>
<dbReference type="PROSITE" id="PS50297">
    <property type="entry name" value="ANK_REP_REGION"/>
    <property type="match status" value="3"/>
</dbReference>
<reference evidence="4 5" key="1">
    <citation type="journal article" date="2010" name="Stand. Genomic Sci.">
        <title>Complete genome sequence of Spirochaeta smaragdinae type strain (SEBR 4228).</title>
        <authorList>
            <person name="Mavromatis K."/>
            <person name="Yasawong M."/>
            <person name="Chertkov O."/>
            <person name="Lapidus A."/>
            <person name="Lucas S."/>
            <person name="Nolan M."/>
            <person name="Del Rio T.G."/>
            <person name="Tice H."/>
            <person name="Cheng J.F."/>
            <person name="Pitluck S."/>
            <person name="Liolios K."/>
            <person name="Ivanova N."/>
            <person name="Tapia R."/>
            <person name="Han C."/>
            <person name="Bruce D."/>
            <person name="Goodwin L."/>
            <person name="Pati A."/>
            <person name="Chen A."/>
            <person name="Palaniappan K."/>
            <person name="Land M."/>
            <person name="Hauser L."/>
            <person name="Chang Y.J."/>
            <person name="Jeffries C.D."/>
            <person name="Detter J.C."/>
            <person name="Rohde M."/>
            <person name="Brambilla E."/>
            <person name="Spring S."/>
            <person name="Goker M."/>
            <person name="Sikorski J."/>
            <person name="Woyke T."/>
            <person name="Bristow J."/>
            <person name="Eisen J.A."/>
            <person name="Markowitz V."/>
            <person name="Hugenholtz P."/>
            <person name="Klenk H.P."/>
            <person name="Kyrpides N.C."/>
        </authorList>
    </citation>
    <scope>NUCLEOTIDE SEQUENCE [LARGE SCALE GENOMIC DNA]</scope>
    <source>
        <strain evidence="5">DSM 11293 / JCM 15392 / SEBR 4228</strain>
    </source>
</reference>
<dbReference type="HOGENOM" id="CLU_077687_0_0_12"/>
<keyword evidence="5" id="KW-1185">Reference proteome</keyword>
<evidence type="ECO:0000256" key="1">
    <source>
        <dbReference type="ARBA" id="ARBA00022737"/>
    </source>
</evidence>
<sequence>MKLLLLHLREDKAVAEDFCRQLKAIGVDAELHEYRSDWDFTLLGVLGETTHLLMLLRQENLERKSFAFVLGFSLGREIPLFFYFLEPVGLPTLPSQVFKADNPQDVLAYFSGERRIWAQRQKKEHAKGQLIAMGLGVGEETLVKVTAEGEIVPLKLFLEAGFSPDVRDKKGVPLLSLAVRSGHRNVVELLLDAGADIDAVSLDRGNTALMDAAADQQLEILRLLLDVGASHHFQSKNGQTALVLAVGQKHIEAASILIGAGADVEVKDALGMSARKYAQLFGLTDIIKMMDERDGR</sequence>
<name>E1R585_SEDSS</name>
<dbReference type="STRING" id="573413.Spirs_1493"/>
<protein>
    <submittedName>
        <fullName evidence="4">Ankyrin</fullName>
    </submittedName>
</protein>
<keyword evidence="2 3" id="KW-0040">ANK repeat</keyword>
<dbReference type="PANTHER" id="PTHR24166:SF52">
    <property type="entry name" value="ANKYRIN REPEAT DOMAIN-CONTAINING PROTEIN 65"/>
    <property type="match status" value="1"/>
</dbReference>
<dbReference type="PROSITE" id="PS50088">
    <property type="entry name" value="ANK_REPEAT"/>
    <property type="match status" value="3"/>
</dbReference>
<gene>
    <name evidence="4" type="ordered locus">Spirs_1493</name>
</gene>
<dbReference type="eggNOG" id="COG0666">
    <property type="taxonomic scope" value="Bacteria"/>
</dbReference>
<keyword evidence="1" id="KW-0677">Repeat</keyword>
<feature type="repeat" description="ANK" evidence="3">
    <location>
        <begin position="204"/>
        <end position="236"/>
    </location>
</feature>
<dbReference type="EMBL" id="CP002116">
    <property type="protein sequence ID" value="ADK80620.1"/>
    <property type="molecule type" value="Genomic_DNA"/>
</dbReference>
<dbReference type="RefSeq" id="WP_013254084.1">
    <property type="nucleotide sequence ID" value="NC_014364.1"/>
</dbReference>
<dbReference type="Gene3D" id="1.25.40.20">
    <property type="entry name" value="Ankyrin repeat-containing domain"/>
    <property type="match status" value="1"/>
</dbReference>
<dbReference type="Proteomes" id="UP000002318">
    <property type="component" value="Chromosome"/>
</dbReference>
<feature type="repeat" description="ANK" evidence="3">
    <location>
        <begin position="170"/>
        <end position="202"/>
    </location>
</feature>
<organism evidence="4 5">
    <name type="scientific">Sediminispirochaeta smaragdinae (strain DSM 11293 / JCM 15392 / SEBR 4228)</name>
    <name type="common">Spirochaeta smaragdinae</name>
    <dbReference type="NCBI Taxonomy" id="573413"/>
    <lineage>
        <taxon>Bacteria</taxon>
        <taxon>Pseudomonadati</taxon>
        <taxon>Spirochaetota</taxon>
        <taxon>Spirochaetia</taxon>
        <taxon>Spirochaetales</taxon>
        <taxon>Spirochaetaceae</taxon>
        <taxon>Sediminispirochaeta</taxon>
    </lineage>
</organism>
<dbReference type="Pfam" id="PF12796">
    <property type="entry name" value="Ank_2"/>
    <property type="match status" value="1"/>
</dbReference>
<evidence type="ECO:0000313" key="4">
    <source>
        <dbReference type="EMBL" id="ADK80620.1"/>
    </source>
</evidence>
<dbReference type="OrthoDB" id="368967at2"/>
<dbReference type="Pfam" id="PF00023">
    <property type="entry name" value="Ank"/>
    <property type="match status" value="1"/>
</dbReference>
<dbReference type="PANTHER" id="PTHR24166">
    <property type="entry name" value="ROLLING PEBBLES, ISOFORM B"/>
    <property type="match status" value="1"/>
</dbReference>
<proteinExistence type="predicted"/>
<feature type="repeat" description="ANK" evidence="3">
    <location>
        <begin position="237"/>
        <end position="269"/>
    </location>
</feature>